<evidence type="ECO:0000256" key="1">
    <source>
        <dbReference type="ARBA" id="ARBA00002294"/>
    </source>
</evidence>
<keyword evidence="10 15" id="KW-0496">Mitochondrion</keyword>
<comment type="similarity">
    <text evidence="4 15">Belongs to the acetyltransferase family.</text>
</comment>
<accession>A0A8K0T100</accession>
<proteinExistence type="inferred from homology"/>
<keyword evidence="7 15" id="KW-0028">Amino-acid biosynthesis</keyword>
<comment type="catalytic activity">
    <reaction evidence="14 15">
        <text>L-glutamate + acetyl-CoA = N-acetyl-L-glutamate + CoA + H(+)</text>
        <dbReference type="Rhea" id="RHEA:24292"/>
        <dbReference type="ChEBI" id="CHEBI:15378"/>
        <dbReference type="ChEBI" id="CHEBI:29985"/>
        <dbReference type="ChEBI" id="CHEBI:44337"/>
        <dbReference type="ChEBI" id="CHEBI:57287"/>
        <dbReference type="ChEBI" id="CHEBI:57288"/>
        <dbReference type="EC" id="2.3.1.1"/>
    </reaction>
</comment>
<dbReference type="GO" id="GO:0004042">
    <property type="term" value="F:L-glutamate N-acetyltransferase activity"/>
    <property type="evidence" value="ECO:0007669"/>
    <property type="project" value="InterPro"/>
</dbReference>
<dbReference type="PIRSF" id="PIRSF007892">
    <property type="entry name" value="NAGS_fungal"/>
    <property type="match status" value="1"/>
</dbReference>
<dbReference type="InterPro" id="IPR036393">
    <property type="entry name" value="AceGlu_kinase-like_sf"/>
</dbReference>
<evidence type="ECO:0000256" key="8">
    <source>
        <dbReference type="ARBA" id="ARBA00022679"/>
    </source>
</evidence>
<dbReference type="Proteomes" id="UP000813444">
    <property type="component" value="Unassembled WGS sequence"/>
</dbReference>
<dbReference type="Pfam" id="PF04768">
    <property type="entry name" value="NAT"/>
    <property type="match status" value="1"/>
</dbReference>
<evidence type="ECO:0000256" key="9">
    <source>
        <dbReference type="ARBA" id="ARBA00022946"/>
    </source>
</evidence>
<keyword evidence="11 15" id="KW-0012">Acyltransferase</keyword>
<evidence type="ECO:0000256" key="7">
    <source>
        <dbReference type="ARBA" id="ARBA00022605"/>
    </source>
</evidence>
<dbReference type="PANTHER" id="PTHR23342:SF4">
    <property type="entry name" value="AMINO-ACID ACETYLTRANSFERASE, MITOCHONDRIAL"/>
    <property type="match status" value="1"/>
</dbReference>
<comment type="caution">
    <text evidence="18">The sequence shown here is derived from an EMBL/GenBank/DDBJ whole genome shotgun (WGS) entry which is preliminary data.</text>
</comment>
<comment type="pathway">
    <text evidence="3 15">Amino-acid biosynthesis; L-arginine biosynthesis; N(2)-acetyl-L-ornithine from L-glutamate: step 1/4.</text>
</comment>
<evidence type="ECO:0000256" key="15">
    <source>
        <dbReference type="PIRNR" id="PIRNR007892"/>
    </source>
</evidence>
<dbReference type="UniPathway" id="UPA00068">
    <property type="reaction ID" value="UER00106"/>
</dbReference>
<feature type="domain" description="N-acetyltransferase" evidence="17">
    <location>
        <begin position="488"/>
        <end position="656"/>
    </location>
</feature>
<evidence type="ECO:0000256" key="11">
    <source>
        <dbReference type="ARBA" id="ARBA00023315"/>
    </source>
</evidence>
<evidence type="ECO:0000256" key="6">
    <source>
        <dbReference type="ARBA" id="ARBA00018802"/>
    </source>
</evidence>
<evidence type="ECO:0000313" key="19">
    <source>
        <dbReference type="Proteomes" id="UP000813444"/>
    </source>
</evidence>
<dbReference type="PROSITE" id="PS51731">
    <property type="entry name" value="GNAT_NAGS"/>
    <property type="match status" value="1"/>
</dbReference>
<keyword evidence="8 15" id="KW-0808">Transferase</keyword>
<dbReference type="AlphaFoldDB" id="A0A8K0T100"/>
<dbReference type="EC" id="2.3.1.1" evidence="5 15"/>
<organism evidence="18 19">
    <name type="scientific">Stachybotrys elegans</name>
    <dbReference type="NCBI Taxonomy" id="80388"/>
    <lineage>
        <taxon>Eukaryota</taxon>
        <taxon>Fungi</taxon>
        <taxon>Dikarya</taxon>
        <taxon>Ascomycota</taxon>
        <taxon>Pezizomycotina</taxon>
        <taxon>Sordariomycetes</taxon>
        <taxon>Hypocreomycetidae</taxon>
        <taxon>Hypocreales</taxon>
        <taxon>Stachybotryaceae</taxon>
        <taxon>Stachybotrys</taxon>
    </lineage>
</organism>
<dbReference type="FunFam" id="3.40.630.30:FF:000049">
    <property type="entry name" value="Amino-acid acetyltransferase, mitochondrial"/>
    <property type="match status" value="1"/>
</dbReference>
<dbReference type="InterPro" id="IPR011190">
    <property type="entry name" value="GlcNAc_Synth_fun"/>
</dbReference>
<feature type="region of interest" description="Disordered" evidence="16">
    <location>
        <begin position="33"/>
        <end position="80"/>
    </location>
</feature>
<dbReference type="OrthoDB" id="5585968at2759"/>
<evidence type="ECO:0000256" key="14">
    <source>
        <dbReference type="ARBA" id="ARBA00048372"/>
    </source>
</evidence>
<dbReference type="Gene3D" id="3.40.1160.10">
    <property type="entry name" value="Acetylglutamate kinase-like"/>
    <property type="match status" value="1"/>
</dbReference>
<evidence type="ECO:0000256" key="3">
    <source>
        <dbReference type="ARBA" id="ARBA00004925"/>
    </source>
</evidence>
<evidence type="ECO:0000313" key="18">
    <source>
        <dbReference type="EMBL" id="KAH7327888.1"/>
    </source>
</evidence>
<comment type="function">
    <text evidence="1 15">N-acetylglutamate synthase involved in arginine biosynthesis.</text>
</comment>
<evidence type="ECO:0000256" key="13">
    <source>
        <dbReference type="ARBA" id="ARBA00033251"/>
    </source>
</evidence>
<name>A0A8K0T100_9HYPO</name>
<dbReference type="GO" id="GO:0006526">
    <property type="term" value="P:L-arginine biosynthetic process"/>
    <property type="evidence" value="ECO:0007669"/>
    <property type="project" value="UniProtKB-UniPathway"/>
</dbReference>
<keyword evidence="19" id="KW-1185">Reference proteome</keyword>
<dbReference type="GO" id="GO:0006592">
    <property type="term" value="P:ornithine biosynthetic process"/>
    <property type="evidence" value="ECO:0007669"/>
    <property type="project" value="TreeGrafter"/>
</dbReference>
<keyword evidence="9" id="KW-0809">Transit peptide</keyword>
<reference evidence="18" key="1">
    <citation type="journal article" date="2021" name="Nat. Commun.">
        <title>Genetic determinants of endophytism in the Arabidopsis root mycobiome.</title>
        <authorList>
            <person name="Mesny F."/>
            <person name="Miyauchi S."/>
            <person name="Thiergart T."/>
            <person name="Pickel B."/>
            <person name="Atanasova L."/>
            <person name="Karlsson M."/>
            <person name="Huettel B."/>
            <person name="Barry K.W."/>
            <person name="Haridas S."/>
            <person name="Chen C."/>
            <person name="Bauer D."/>
            <person name="Andreopoulos W."/>
            <person name="Pangilinan J."/>
            <person name="LaButti K."/>
            <person name="Riley R."/>
            <person name="Lipzen A."/>
            <person name="Clum A."/>
            <person name="Drula E."/>
            <person name="Henrissat B."/>
            <person name="Kohler A."/>
            <person name="Grigoriev I.V."/>
            <person name="Martin F.M."/>
            <person name="Hacquard S."/>
        </authorList>
    </citation>
    <scope>NUCLEOTIDE SEQUENCE</scope>
    <source>
        <strain evidence="18">MPI-CAGE-CH-0235</strain>
    </source>
</reference>
<dbReference type="PANTHER" id="PTHR23342">
    <property type="entry name" value="N-ACETYLGLUTAMATE SYNTHASE"/>
    <property type="match status" value="1"/>
</dbReference>
<dbReference type="Gene3D" id="3.40.630.30">
    <property type="match status" value="1"/>
</dbReference>
<evidence type="ECO:0000256" key="4">
    <source>
        <dbReference type="ARBA" id="ARBA00008694"/>
    </source>
</evidence>
<dbReference type="EMBL" id="JAGPNK010000001">
    <property type="protein sequence ID" value="KAH7327888.1"/>
    <property type="molecule type" value="Genomic_DNA"/>
</dbReference>
<evidence type="ECO:0000256" key="10">
    <source>
        <dbReference type="ARBA" id="ARBA00023128"/>
    </source>
</evidence>
<evidence type="ECO:0000256" key="12">
    <source>
        <dbReference type="ARBA" id="ARBA00030346"/>
    </source>
</evidence>
<evidence type="ECO:0000256" key="16">
    <source>
        <dbReference type="SAM" id="MobiDB-lite"/>
    </source>
</evidence>
<evidence type="ECO:0000256" key="2">
    <source>
        <dbReference type="ARBA" id="ARBA00004173"/>
    </source>
</evidence>
<dbReference type="GO" id="GO:0005759">
    <property type="term" value="C:mitochondrial matrix"/>
    <property type="evidence" value="ECO:0007669"/>
    <property type="project" value="TreeGrafter"/>
</dbReference>
<evidence type="ECO:0000259" key="17">
    <source>
        <dbReference type="PROSITE" id="PS51731"/>
    </source>
</evidence>
<gene>
    <name evidence="18" type="ORF">B0I35DRAFT_3371</name>
</gene>
<sequence length="666" mass="72348">MNWIFASKKASSCGHLLPACKGGLHGHIHARHAHQRHALAPAAPSRQGHSSSGSTTVPSVPLNAPASSVRSVSSPSASRWKQQRALGRDVLVSVLEASATRRDAKGYLKTYTLEDSEAIPPLQSPQESPNAAPLLHVAILKLRAPQDIDQETLHGVARTVTQLKVLGLLSIVVVDCGPDETRDAFQHQAMRLCNTLESFGRPAAKPLDNVFIGSPRASESSPSFLSGGIRVSELSYLKRCLMQGLIPVIPSLACHDELSASKPVDSNEVVLALTRYLVGYQFPATDGQGVQGAPDLELSRPEKIAAVERIMILDPLGGTPEPGRPGACHRFINLEQEYDTLVKLLVGPEGSPVAEGHQSPIAAMTHAANLSLAKEALAMLPASSSAIITTPFAAANNAPSSSDSVATSNDHSALGFDGMVVTRKRQNPLLHNLLTDKPVYSSSLPAKRIQNGQFNQSIAGATTLVKRGLPLTIFPNPRTHPWTPPKPGSPRLRLTDKCIDMPRLVHLIEDSFNRKLDVQDYLNRVNENLAGIIIAGEYEGGAILTWEKPADIDMETAYRTGRFVPYLDKFAVLKSQQGSGGVADIVFNAMVRDCFPSGVCWRSRKDNPVNKWYFERSWGTNKLSDSNWTMFWTTTGLNSNHPTLRDYESVCRSVEPSWADQKHIVD</sequence>
<comment type="subcellular location">
    <subcellularLocation>
        <location evidence="2 15">Mitochondrion</location>
    </subcellularLocation>
</comment>
<protein>
    <recommendedName>
        <fullName evidence="6 15">Amino-acid acetyltransferase, mitochondrial</fullName>
        <ecNumber evidence="5 15">2.3.1.1</ecNumber>
    </recommendedName>
    <alternativeName>
        <fullName evidence="12 15">Glutamate N-acetyltransferase</fullName>
    </alternativeName>
    <alternativeName>
        <fullName evidence="13 15">N-acetylglutamate synthase</fullName>
    </alternativeName>
</protein>
<feature type="compositionally biased region" description="Low complexity" evidence="16">
    <location>
        <begin position="38"/>
        <end position="79"/>
    </location>
</feature>
<dbReference type="InterPro" id="IPR006855">
    <property type="entry name" value="Vertebrate-like_GNAT_dom"/>
</dbReference>
<evidence type="ECO:0000256" key="5">
    <source>
        <dbReference type="ARBA" id="ARBA00012697"/>
    </source>
</evidence>